<name>A0ABT5I9E2_9CAUL</name>
<dbReference type="PANTHER" id="PTHR37937:SF1">
    <property type="entry name" value="CONJUGATIVE TRANSFER: DNA TRANSPORT"/>
    <property type="match status" value="1"/>
</dbReference>
<dbReference type="EMBL" id="JAQQKW010000001">
    <property type="protein sequence ID" value="MDC7692795.1"/>
    <property type="molecule type" value="Genomic_DNA"/>
</dbReference>
<proteinExistence type="inferred from homology"/>
<evidence type="ECO:0000256" key="8">
    <source>
        <dbReference type="SAM" id="Phobius"/>
    </source>
</evidence>
<protein>
    <submittedName>
        <fullName evidence="9">Type IV secretory system conjugative DNA transfer family protein</fullName>
    </submittedName>
</protein>
<keyword evidence="10" id="KW-1185">Reference proteome</keyword>
<evidence type="ECO:0000256" key="2">
    <source>
        <dbReference type="ARBA" id="ARBA00008806"/>
    </source>
</evidence>
<dbReference type="InterPro" id="IPR027417">
    <property type="entry name" value="P-loop_NTPase"/>
</dbReference>
<comment type="subcellular location">
    <subcellularLocation>
        <location evidence="1">Cell membrane</location>
        <topology evidence="1">Multi-pass membrane protein</topology>
    </subcellularLocation>
</comment>
<evidence type="ECO:0000256" key="6">
    <source>
        <dbReference type="ARBA" id="ARBA00023136"/>
    </source>
</evidence>
<evidence type="ECO:0000256" key="1">
    <source>
        <dbReference type="ARBA" id="ARBA00004651"/>
    </source>
</evidence>
<feature type="transmembrane region" description="Helical" evidence="8">
    <location>
        <begin position="7"/>
        <end position="32"/>
    </location>
</feature>
<feature type="compositionally biased region" description="Basic and acidic residues" evidence="7">
    <location>
        <begin position="596"/>
        <end position="614"/>
    </location>
</feature>
<feature type="transmembrane region" description="Helical" evidence="8">
    <location>
        <begin position="62"/>
        <end position="85"/>
    </location>
</feature>
<dbReference type="InterPro" id="IPR051539">
    <property type="entry name" value="T4SS-coupling_protein"/>
</dbReference>
<evidence type="ECO:0000313" key="10">
    <source>
        <dbReference type="Proteomes" id="UP001216595"/>
    </source>
</evidence>
<dbReference type="Proteomes" id="UP001216595">
    <property type="component" value="Unassembled WGS sequence"/>
</dbReference>
<dbReference type="CDD" id="cd01127">
    <property type="entry name" value="TrwB_TraG_TraD_VirD4"/>
    <property type="match status" value="1"/>
</dbReference>
<evidence type="ECO:0000256" key="7">
    <source>
        <dbReference type="SAM" id="MobiDB-lite"/>
    </source>
</evidence>
<keyword evidence="6 8" id="KW-0472">Membrane</keyword>
<gene>
    <name evidence="9" type="ORF">PQU94_00725</name>
</gene>
<evidence type="ECO:0000256" key="5">
    <source>
        <dbReference type="ARBA" id="ARBA00022989"/>
    </source>
</evidence>
<dbReference type="InterPro" id="IPR003688">
    <property type="entry name" value="TraG/VirD4"/>
</dbReference>
<accession>A0ABT5I9E2</accession>
<dbReference type="RefSeq" id="WP_272739581.1">
    <property type="nucleotide sequence ID" value="NZ_JAQQKW010000001.1"/>
</dbReference>
<reference evidence="9 10" key="1">
    <citation type="submission" date="2023-01" db="EMBL/GenBank/DDBJ databases">
        <title>Novel species of the genus Asticcacaulis isolated from rivers.</title>
        <authorList>
            <person name="Lu H."/>
        </authorList>
    </citation>
    <scope>NUCLEOTIDE SEQUENCE [LARGE SCALE GENOMIC DNA]</scope>
    <source>
        <strain evidence="9 10">DXS10W</strain>
    </source>
</reference>
<dbReference type="Gene3D" id="3.40.50.300">
    <property type="entry name" value="P-loop containing nucleotide triphosphate hydrolases"/>
    <property type="match status" value="1"/>
</dbReference>
<keyword evidence="3" id="KW-1003">Cell membrane</keyword>
<comment type="caution">
    <text evidence="9">The sequence shown here is derived from an EMBL/GenBank/DDBJ whole genome shotgun (WGS) entry which is preliminary data.</text>
</comment>
<feature type="region of interest" description="Disordered" evidence="7">
    <location>
        <begin position="579"/>
        <end position="636"/>
    </location>
</feature>
<keyword evidence="4 8" id="KW-0812">Transmembrane</keyword>
<dbReference type="SUPFAM" id="SSF52540">
    <property type="entry name" value="P-loop containing nucleoside triphosphate hydrolases"/>
    <property type="match status" value="1"/>
</dbReference>
<evidence type="ECO:0000256" key="3">
    <source>
        <dbReference type="ARBA" id="ARBA00022475"/>
    </source>
</evidence>
<comment type="similarity">
    <text evidence="2">Belongs to the VirD4/TraG family.</text>
</comment>
<organism evidence="9 10">
    <name type="scientific">Asticcacaulis currens</name>
    <dbReference type="NCBI Taxonomy" id="2984210"/>
    <lineage>
        <taxon>Bacteria</taxon>
        <taxon>Pseudomonadati</taxon>
        <taxon>Pseudomonadota</taxon>
        <taxon>Alphaproteobacteria</taxon>
        <taxon>Caulobacterales</taxon>
        <taxon>Caulobacteraceae</taxon>
        <taxon>Asticcacaulis</taxon>
    </lineage>
</organism>
<evidence type="ECO:0000313" key="9">
    <source>
        <dbReference type="EMBL" id="MDC7692795.1"/>
    </source>
</evidence>
<evidence type="ECO:0000256" key="4">
    <source>
        <dbReference type="ARBA" id="ARBA00022692"/>
    </source>
</evidence>
<dbReference type="PANTHER" id="PTHR37937">
    <property type="entry name" value="CONJUGATIVE TRANSFER: DNA TRANSPORT"/>
    <property type="match status" value="1"/>
</dbReference>
<keyword evidence="5 8" id="KW-1133">Transmembrane helix</keyword>
<dbReference type="Pfam" id="PF02534">
    <property type="entry name" value="T4SS-DNA_transf"/>
    <property type="match status" value="1"/>
</dbReference>
<sequence>MEIGFIATISVMAVSGLAYLTLSLASLLYLSLQGHLTAAFSPLPWLRVWFASEGADLLRADLLRALGLSAIGVCVAILLIAQLVFNTRRQNIHGEARFARPSEMRRKGLFSRSGIIVGKIHNALLRFAGEEFVMIAAPTRTGKGVAVVVPNLLDFEGSVLVVDIKFEHFNLTSAFRRAMGQEVYLFNPFAADEATHRWNPLDTIRRDPAHRINDILAIAYVLYPQGKDKDAFWSEQARNLFLGVVLLLMETRPDAVTMANVFAEVSGQGEAPKTYLARKSLELQDGPFTRICVEALARFCLTSENTLTSILATFNGPLTVFSDPKVAFATSASDFDLRELRRKPMSVYLGIGPAELLQGGLILNLFVSRFIQQNVDRQPSDDHTLCVPCLVILDEFAALGKIEILAKASAYIASYGLRLLSVIQSSAQLDSLYGEHDARTLRANHALHIHFAPRDTQDAKRLSERLGNYQIEEISRSRMERQSAVSNSQWTSSQKRPLRLPQELQLMSSDEAILILDSIPPIRAQKAYYYTEPLFIKRLKAVSPSLRRIPDVNLSQKDFEAAARSDLRLWFRQIEPQPKETPQNPFVSSPACVSAQKEDAEAVEREEPPLAEKRRSPRRPRRVLETDPEQLQIKLR</sequence>